<accession>G3B5J6</accession>
<name>G3B5J6_CANTC</name>
<evidence type="ECO:0000313" key="2">
    <source>
        <dbReference type="Proteomes" id="UP000000707"/>
    </source>
</evidence>
<dbReference type="EMBL" id="GL996524">
    <property type="protein sequence ID" value="EGV63245.1"/>
    <property type="molecule type" value="Genomic_DNA"/>
</dbReference>
<proteinExistence type="predicted"/>
<protein>
    <submittedName>
        <fullName evidence="1">Uncharacterized protein</fullName>
    </submittedName>
</protein>
<sequence>MELIANVSGFFKSVGSLFTGGSPSKSLTDVSINVSAERVQTDGSETENSEKDLSLYSPSRLVHHLPVKAPHSIGLNLTQLFETFKEDSFQF</sequence>
<organism evidence="2">
    <name type="scientific">Candida tenuis (strain ATCC 10573 / BCRC 21748 / CBS 615 / JCM 9827 / NBRC 10315 / NRRL Y-1498 / VKM Y-70)</name>
    <name type="common">Yeast</name>
    <name type="synonym">Yamadazyma tenuis</name>
    <dbReference type="NCBI Taxonomy" id="590646"/>
    <lineage>
        <taxon>Eukaryota</taxon>
        <taxon>Fungi</taxon>
        <taxon>Dikarya</taxon>
        <taxon>Ascomycota</taxon>
        <taxon>Saccharomycotina</taxon>
        <taxon>Pichiomycetes</taxon>
        <taxon>Debaryomycetaceae</taxon>
        <taxon>Yamadazyma</taxon>
    </lineage>
</organism>
<keyword evidence="2" id="KW-1185">Reference proteome</keyword>
<gene>
    <name evidence="1" type="ORF">CANTEDRAFT_114544</name>
</gene>
<dbReference type="Proteomes" id="UP000000707">
    <property type="component" value="Unassembled WGS sequence"/>
</dbReference>
<dbReference type="HOGENOM" id="CLU_2426794_0_0_1"/>
<dbReference type="AlphaFoldDB" id="G3B5J6"/>
<evidence type="ECO:0000313" key="1">
    <source>
        <dbReference type="EMBL" id="EGV63245.1"/>
    </source>
</evidence>
<reference evidence="1 2" key="1">
    <citation type="journal article" date="2011" name="Proc. Natl. Acad. Sci. U.S.A.">
        <title>Comparative genomics of xylose-fermenting fungi for enhanced biofuel production.</title>
        <authorList>
            <person name="Wohlbach D.J."/>
            <person name="Kuo A."/>
            <person name="Sato T.K."/>
            <person name="Potts K.M."/>
            <person name="Salamov A.A."/>
            <person name="LaButti K.M."/>
            <person name="Sun H."/>
            <person name="Clum A."/>
            <person name="Pangilinan J.L."/>
            <person name="Lindquist E.A."/>
            <person name="Lucas S."/>
            <person name="Lapidus A."/>
            <person name="Jin M."/>
            <person name="Gunawan C."/>
            <person name="Balan V."/>
            <person name="Dale B.E."/>
            <person name="Jeffries T.W."/>
            <person name="Zinkel R."/>
            <person name="Barry K.W."/>
            <person name="Grigoriev I.V."/>
            <person name="Gasch A.P."/>
        </authorList>
    </citation>
    <scope>NUCLEOTIDE SEQUENCE [LARGE SCALE GENOMIC DNA]</scope>
    <source>
        <strain evidence="2">ATCC 10573 / BCRC 21748 / CBS 615 / JCM 9827 / NBRC 10315 / NRRL Y-1498 / VKM Y-70</strain>
    </source>
</reference>